<keyword evidence="1" id="KW-0472">Membrane</keyword>
<feature type="transmembrane region" description="Helical" evidence="1">
    <location>
        <begin position="35"/>
        <end position="55"/>
    </location>
</feature>
<keyword evidence="1" id="KW-1133">Transmembrane helix</keyword>
<dbReference type="OrthoDB" id="2524788at2759"/>
<comment type="caution">
    <text evidence="2">The sequence shown here is derived from an EMBL/GenBank/DDBJ whole genome shotgun (WGS) entry which is preliminary data.</text>
</comment>
<accession>A0A9P5NR18</accession>
<keyword evidence="1" id="KW-0812">Transmembrane</keyword>
<dbReference type="Proteomes" id="UP000724874">
    <property type="component" value="Unassembled WGS sequence"/>
</dbReference>
<feature type="transmembrane region" description="Helical" evidence="1">
    <location>
        <begin position="12"/>
        <end position="29"/>
    </location>
</feature>
<evidence type="ECO:0000256" key="1">
    <source>
        <dbReference type="SAM" id="Phobius"/>
    </source>
</evidence>
<name>A0A9P5NR18_GYMJU</name>
<keyword evidence="3" id="KW-1185">Reference proteome</keyword>
<proteinExistence type="predicted"/>
<protein>
    <submittedName>
        <fullName evidence="2">Uncharacterized protein</fullName>
    </submittedName>
</protein>
<reference evidence="2" key="1">
    <citation type="submission" date="2020-11" db="EMBL/GenBank/DDBJ databases">
        <authorList>
            <consortium name="DOE Joint Genome Institute"/>
            <person name="Ahrendt S."/>
            <person name="Riley R."/>
            <person name="Andreopoulos W."/>
            <person name="LaButti K."/>
            <person name="Pangilinan J."/>
            <person name="Ruiz-duenas F.J."/>
            <person name="Barrasa J.M."/>
            <person name="Sanchez-Garcia M."/>
            <person name="Camarero S."/>
            <person name="Miyauchi S."/>
            <person name="Serrano A."/>
            <person name="Linde D."/>
            <person name="Babiker R."/>
            <person name="Drula E."/>
            <person name="Ayuso-Fernandez I."/>
            <person name="Pacheco R."/>
            <person name="Padilla G."/>
            <person name="Ferreira P."/>
            <person name="Barriuso J."/>
            <person name="Kellner H."/>
            <person name="Castanera R."/>
            <person name="Alfaro M."/>
            <person name="Ramirez L."/>
            <person name="Pisabarro A.G."/>
            <person name="Kuo A."/>
            <person name="Tritt A."/>
            <person name="Lipzen A."/>
            <person name="He G."/>
            <person name="Yan M."/>
            <person name="Ng V."/>
            <person name="Cullen D."/>
            <person name="Martin F."/>
            <person name="Rosso M.-N."/>
            <person name="Henrissat B."/>
            <person name="Hibbett D."/>
            <person name="Martinez A.T."/>
            <person name="Grigoriev I.V."/>
        </authorList>
    </citation>
    <scope>NUCLEOTIDE SEQUENCE</scope>
    <source>
        <strain evidence="2">AH 44721</strain>
    </source>
</reference>
<gene>
    <name evidence="2" type="ORF">CPB84DRAFT_1770805</name>
</gene>
<organism evidence="2 3">
    <name type="scientific">Gymnopilus junonius</name>
    <name type="common">Spectacular rustgill mushroom</name>
    <name type="synonym">Gymnopilus spectabilis subsp. junonius</name>
    <dbReference type="NCBI Taxonomy" id="109634"/>
    <lineage>
        <taxon>Eukaryota</taxon>
        <taxon>Fungi</taxon>
        <taxon>Dikarya</taxon>
        <taxon>Basidiomycota</taxon>
        <taxon>Agaricomycotina</taxon>
        <taxon>Agaricomycetes</taxon>
        <taxon>Agaricomycetidae</taxon>
        <taxon>Agaricales</taxon>
        <taxon>Agaricineae</taxon>
        <taxon>Hymenogastraceae</taxon>
        <taxon>Gymnopilus</taxon>
    </lineage>
</organism>
<dbReference type="EMBL" id="JADNYJ010000020">
    <property type="protein sequence ID" value="KAF8906005.1"/>
    <property type="molecule type" value="Genomic_DNA"/>
</dbReference>
<sequence>MAYDVDNLRRNDHSTVGSILGAVLIPAIFWKRANIAHLILGGAGLGSAAGLLAHYTRTVSGDPPTDLDIVIASSPE</sequence>
<evidence type="ECO:0000313" key="3">
    <source>
        <dbReference type="Proteomes" id="UP000724874"/>
    </source>
</evidence>
<dbReference type="AlphaFoldDB" id="A0A9P5NR18"/>
<evidence type="ECO:0000313" key="2">
    <source>
        <dbReference type="EMBL" id="KAF8906005.1"/>
    </source>
</evidence>